<keyword evidence="2" id="KW-1185">Reference proteome</keyword>
<protein>
    <submittedName>
        <fullName evidence="1">Uncharacterized protein</fullName>
    </submittedName>
</protein>
<comment type="caution">
    <text evidence="1">The sequence shown here is derived from an EMBL/GenBank/DDBJ whole genome shotgun (WGS) entry which is preliminary data.</text>
</comment>
<dbReference type="EMBL" id="JABFUD020000007">
    <property type="protein sequence ID" value="KAI5077567.1"/>
    <property type="molecule type" value="Genomic_DNA"/>
</dbReference>
<accession>A0A9D4V1F6</accession>
<dbReference type="PANTHER" id="PTHR46880:SF5">
    <property type="entry name" value="DUF4371 DOMAIN-CONTAINING PROTEIN"/>
    <property type="match status" value="1"/>
</dbReference>
<dbReference type="OrthoDB" id="10059291at2759"/>
<reference evidence="1" key="1">
    <citation type="submission" date="2021-01" db="EMBL/GenBank/DDBJ databases">
        <title>Adiantum capillus-veneris genome.</title>
        <authorList>
            <person name="Fang Y."/>
            <person name="Liao Q."/>
        </authorList>
    </citation>
    <scope>NUCLEOTIDE SEQUENCE</scope>
    <source>
        <strain evidence="1">H3</strain>
        <tissue evidence="1">Leaf</tissue>
    </source>
</reference>
<dbReference type="Proteomes" id="UP000886520">
    <property type="component" value="Chromosome 7"/>
</dbReference>
<dbReference type="PANTHER" id="PTHR46880">
    <property type="entry name" value="RAS-ASSOCIATING DOMAIN-CONTAINING PROTEIN"/>
    <property type="match status" value="1"/>
</dbReference>
<dbReference type="AlphaFoldDB" id="A0A9D4V1F6"/>
<name>A0A9D4V1F6_ADICA</name>
<dbReference type="SUPFAM" id="SSF53098">
    <property type="entry name" value="Ribonuclease H-like"/>
    <property type="match status" value="1"/>
</dbReference>
<proteinExistence type="predicted"/>
<gene>
    <name evidence="1" type="ORF">GOP47_0007391</name>
</gene>
<organism evidence="1 2">
    <name type="scientific">Adiantum capillus-veneris</name>
    <name type="common">Maidenhair fern</name>
    <dbReference type="NCBI Taxonomy" id="13818"/>
    <lineage>
        <taxon>Eukaryota</taxon>
        <taxon>Viridiplantae</taxon>
        <taxon>Streptophyta</taxon>
        <taxon>Embryophyta</taxon>
        <taxon>Tracheophyta</taxon>
        <taxon>Polypodiopsida</taxon>
        <taxon>Polypodiidae</taxon>
        <taxon>Polypodiales</taxon>
        <taxon>Pteridineae</taxon>
        <taxon>Pteridaceae</taxon>
        <taxon>Vittarioideae</taxon>
        <taxon>Adiantum</taxon>
    </lineage>
</organism>
<evidence type="ECO:0000313" key="2">
    <source>
        <dbReference type="Proteomes" id="UP000886520"/>
    </source>
</evidence>
<sequence length="192" mass="21869">MLTAIHCVAHCTNLATCDTSKKIAYAKKIDVLVNAIANYFSSTSNRRDALNDLQEEFDCETIKMQGIFEIRWLSRHACITKICKSLDALLVALENERKDLYHVLSTFECIYALHFLADILQKVTDLSLRFQKDYVDVTTIHGIVKSTIFCIKDEYLDEHELDLNAAQRGIGGYPIMPDYGATNGYMYDLRTP</sequence>
<evidence type="ECO:0000313" key="1">
    <source>
        <dbReference type="EMBL" id="KAI5077567.1"/>
    </source>
</evidence>
<dbReference type="InterPro" id="IPR012337">
    <property type="entry name" value="RNaseH-like_sf"/>
</dbReference>